<dbReference type="PRINTS" id="PR00455">
    <property type="entry name" value="HTHTETR"/>
</dbReference>
<sequence>MNNTSEKLIQISMRTFSEKGYYGTSLNNIANDLGVKKSSLYNYIKSKDDLYGICLEKCMKKGLSLIENINTQSDNLHEELLSFLRRYIYDSDYMVKFYLQLSFAPCNFTKDIEEYNDKFAVVFSDKLRQIHSYNQLKIDQDDFVLFVNMFVNGWLYKKAFVQSATTPKKIIKEFEQQANLLLNSIQN</sequence>
<dbReference type="Pfam" id="PF18665">
    <property type="entry name" value="TetR_C_37"/>
    <property type="match status" value="1"/>
</dbReference>
<dbReference type="InterPro" id="IPR050624">
    <property type="entry name" value="HTH-type_Tx_Regulator"/>
</dbReference>
<keyword evidence="4" id="KW-0678">Repressor</keyword>
<dbReference type="InterPro" id="IPR001647">
    <property type="entry name" value="HTH_TetR"/>
</dbReference>
<evidence type="ECO:0000256" key="8">
    <source>
        <dbReference type="ARBA" id="ARBA00030200"/>
    </source>
</evidence>
<reference evidence="11 12" key="1">
    <citation type="submission" date="2021-05" db="EMBL/GenBank/DDBJ databases">
        <title>Staphylococcus fleurettii isolated from lake water in First Nation community in Manitoba, Canada.</title>
        <authorList>
            <person name="Bashar S."/>
            <person name="Murdock A."/>
            <person name="Patidar R."/>
            <person name="Golding G."/>
            <person name="Farenhorst A."/>
            <person name="Kumar A."/>
        </authorList>
    </citation>
    <scope>NUCLEOTIDE SEQUENCE [LARGE SCALE GENOMIC DNA]</scope>
    <source>
        <strain evidence="11 12">SF002</strain>
    </source>
</reference>
<dbReference type="Pfam" id="PF00440">
    <property type="entry name" value="TetR_N"/>
    <property type="match status" value="1"/>
</dbReference>
<feature type="DNA-binding region" description="H-T-H motif" evidence="9">
    <location>
        <begin position="25"/>
        <end position="44"/>
    </location>
</feature>
<protein>
    <recommendedName>
        <fullName evidence="3">Biofilm operon icaADBC HTH-type negative transcriptional regulator IcaR</fullName>
    </recommendedName>
    <alternativeName>
        <fullName evidence="8">Intercellular adhesion protein R</fullName>
    </alternativeName>
</protein>
<dbReference type="PANTHER" id="PTHR43479">
    <property type="entry name" value="ACREF/ENVCD OPERON REPRESSOR-RELATED"/>
    <property type="match status" value="1"/>
</dbReference>
<evidence type="ECO:0000256" key="9">
    <source>
        <dbReference type="PROSITE-ProRule" id="PRU00335"/>
    </source>
</evidence>
<dbReference type="RefSeq" id="WP_160149107.1">
    <property type="nucleotide sequence ID" value="NZ_JAEPSA010000018.1"/>
</dbReference>
<keyword evidence="7" id="KW-0804">Transcription</keyword>
<comment type="caution">
    <text evidence="11">The sequence shown here is derived from an EMBL/GenBank/DDBJ whole genome shotgun (WGS) entry which is preliminary data.</text>
</comment>
<evidence type="ECO:0000313" key="12">
    <source>
        <dbReference type="Proteomes" id="UP000681586"/>
    </source>
</evidence>
<accession>A0ABS5MPB3</accession>
<dbReference type="Gene3D" id="1.10.357.10">
    <property type="entry name" value="Tetracycline Repressor, domain 2"/>
    <property type="match status" value="1"/>
</dbReference>
<comment type="subunit">
    <text evidence="2">Homodimer.</text>
</comment>
<dbReference type="SUPFAM" id="SSF46689">
    <property type="entry name" value="Homeodomain-like"/>
    <property type="match status" value="1"/>
</dbReference>
<keyword evidence="12" id="KW-1185">Reference proteome</keyword>
<evidence type="ECO:0000256" key="2">
    <source>
        <dbReference type="ARBA" id="ARBA00011738"/>
    </source>
</evidence>
<organism evidence="11 12">
    <name type="scientific">Mammaliicoccus fleurettii</name>
    <dbReference type="NCBI Taxonomy" id="150056"/>
    <lineage>
        <taxon>Bacteria</taxon>
        <taxon>Bacillati</taxon>
        <taxon>Bacillota</taxon>
        <taxon>Bacilli</taxon>
        <taxon>Bacillales</taxon>
        <taxon>Staphylococcaceae</taxon>
        <taxon>Mammaliicoccus</taxon>
    </lineage>
</organism>
<name>A0ABS5MPB3_9STAP</name>
<evidence type="ECO:0000256" key="4">
    <source>
        <dbReference type="ARBA" id="ARBA00022491"/>
    </source>
</evidence>
<evidence type="ECO:0000256" key="3">
    <source>
        <dbReference type="ARBA" id="ARBA00014341"/>
    </source>
</evidence>
<proteinExistence type="predicted"/>
<keyword evidence="5" id="KW-0805">Transcription regulation</keyword>
<dbReference type="PANTHER" id="PTHR43479:SF11">
    <property type="entry name" value="ACREF_ENVCD OPERON REPRESSOR-RELATED"/>
    <property type="match status" value="1"/>
</dbReference>
<evidence type="ECO:0000256" key="7">
    <source>
        <dbReference type="ARBA" id="ARBA00023163"/>
    </source>
</evidence>
<dbReference type="Proteomes" id="UP000681586">
    <property type="component" value="Unassembled WGS sequence"/>
</dbReference>
<dbReference type="EMBL" id="JAGXBM010000016">
    <property type="protein sequence ID" value="MBS3697769.1"/>
    <property type="molecule type" value="Genomic_DNA"/>
</dbReference>
<evidence type="ECO:0000256" key="1">
    <source>
        <dbReference type="ARBA" id="ARBA00002291"/>
    </source>
</evidence>
<feature type="domain" description="HTH tetR-type" evidence="10">
    <location>
        <begin position="2"/>
        <end position="62"/>
    </location>
</feature>
<keyword evidence="6 9" id="KW-0238">DNA-binding</keyword>
<evidence type="ECO:0000256" key="5">
    <source>
        <dbReference type="ARBA" id="ARBA00023015"/>
    </source>
</evidence>
<dbReference type="InterPro" id="IPR041646">
    <property type="entry name" value="IcaR_C"/>
</dbReference>
<evidence type="ECO:0000259" key="10">
    <source>
        <dbReference type="PROSITE" id="PS50977"/>
    </source>
</evidence>
<dbReference type="PROSITE" id="PS50977">
    <property type="entry name" value="HTH_TETR_2"/>
    <property type="match status" value="1"/>
</dbReference>
<evidence type="ECO:0000313" key="11">
    <source>
        <dbReference type="EMBL" id="MBS3697769.1"/>
    </source>
</evidence>
<evidence type="ECO:0000256" key="6">
    <source>
        <dbReference type="ARBA" id="ARBA00023125"/>
    </source>
</evidence>
<gene>
    <name evidence="11" type="ORF">JJQ58_09850</name>
</gene>
<dbReference type="InterPro" id="IPR009057">
    <property type="entry name" value="Homeodomain-like_sf"/>
</dbReference>
<comment type="function">
    <text evidence="1">Represses transcription of the icaADBC operon necessary for biofilm production.</text>
</comment>